<protein>
    <submittedName>
        <fullName evidence="1">Uncharacterized protein</fullName>
    </submittedName>
</protein>
<evidence type="ECO:0000313" key="1">
    <source>
        <dbReference type="EMBL" id="MBX53698.1"/>
    </source>
</evidence>
<proteinExistence type="predicted"/>
<name>A0A2P2PG39_RHIMU</name>
<sequence length="47" mass="5059">MVNGVCNPVIYGVMLDEKQVALGLTRGRGNHDTVFQNSNGINVNSLL</sequence>
<organism evidence="1">
    <name type="scientific">Rhizophora mucronata</name>
    <name type="common">Asiatic mangrove</name>
    <dbReference type="NCBI Taxonomy" id="61149"/>
    <lineage>
        <taxon>Eukaryota</taxon>
        <taxon>Viridiplantae</taxon>
        <taxon>Streptophyta</taxon>
        <taxon>Embryophyta</taxon>
        <taxon>Tracheophyta</taxon>
        <taxon>Spermatophyta</taxon>
        <taxon>Magnoliopsida</taxon>
        <taxon>eudicotyledons</taxon>
        <taxon>Gunneridae</taxon>
        <taxon>Pentapetalae</taxon>
        <taxon>rosids</taxon>
        <taxon>fabids</taxon>
        <taxon>Malpighiales</taxon>
        <taxon>Rhizophoraceae</taxon>
        <taxon>Rhizophora</taxon>
    </lineage>
</organism>
<reference evidence="1" key="1">
    <citation type="submission" date="2018-02" db="EMBL/GenBank/DDBJ databases">
        <title>Rhizophora mucronata_Transcriptome.</title>
        <authorList>
            <person name="Meera S.P."/>
            <person name="Sreeshan A."/>
            <person name="Augustine A."/>
        </authorList>
    </citation>
    <scope>NUCLEOTIDE SEQUENCE</scope>
    <source>
        <tissue evidence="1">Leaf</tissue>
    </source>
</reference>
<dbReference type="EMBL" id="GGEC01073214">
    <property type="protein sequence ID" value="MBX53698.1"/>
    <property type="molecule type" value="Transcribed_RNA"/>
</dbReference>
<dbReference type="AlphaFoldDB" id="A0A2P2PG39"/>
<accession>A0A2P2PG39</accession>